<reference evidence="2 3" key="1">
    <citation type="journal article" date="2019" name="Int. J. Syst. Evol. Microbiol.">
        <title>The Global Catalogue of Microorganisms (GCM) 10K type strain sequencing project: providing services to taxonomists for standard genome sequencing and annotation.</title>
        <authorList>
            <consortium name="The Broad Institute Genomics Platform"/>
            <consortium name="The Broad Institute Genome Sequencing Center for Infectious Disease"/>
            <person name="Wu L."/>
            <person name="Ma J."/>
        </authorList>
    </citation>
    <scope>NUCLEOTIDE SEQUENCE [LARGE SCALE GENOMIC DNA]</scope>
    <source>
        <strain evidence="2 3">XZYJ18</strain>
    </source>
</reference>
<gene>
    <name evidence="2" type="ORF">ACFO9K_03150</name>
</gene>
<evidence type="ECO:0000256" key="1">
    <source>
        <dbReference type="SAM" id="MobiDB-lite"/>
    </source>
</evidence>
<dbReference type="GeneID" id="73045700"/>
<dbReference type="AlphaFoldDB" id="A0ABD5PY49"/>
<proteinExistence type="predicted"/>
<feature type="compositionally biased region" description="Basic and acidic residues" evidence="1">
    <location>
        <begin position="11"/>
        <end position="50"/>
    </location>
</feature>
<evidence type="ECO:0000313" key="2">
    <source>
        <dbReference type="EMBL" id="MFC4823253.1"/>
    </source>
</evidence>
<protein>
    <submittedName>
        <fullName evidence="2">Uncharacterized protein</fullName>
    </submittedName>
</protein>
<comment type="caution">
    <text evidence="2">The sequence shown here is derived from an EMBL/GenBank/DDBJ whole genome shotgun (WGS) entry which is preliminary data.</text>
</comment>
<dbReference type="Proteomes" id="UP001595945">
    <property type="component" value="Unassembled WGS sequence"/>
</dbReference>
<accession>A0ABD5PY49</accession>
<dbReference type="EMBL" id="JBHSHT010000001">
    <property type="protein sequence ID" value="MFC4823253.1"/>
    <property type="molecule type" value="Genomic_DNA"/>
</dbReference>
<feature type="region of interest" description="Disordered" evidence="1">
    <location>
        <begin position="1"/>
        <end position="50"/>
    </location>
</feature>
<sequence length="50" mass="5465">MPSTDDAPESPADRDGGGTSLREPERRPDGGRDPEQNSKQDTLGNRREGR</sequence>
<name>A0ABD5PY49_9EURY</name>
<evidence type="ECO:0000313" key="3">
    <source>
        <dbReference type="Proteomes" id="UP001595945"/>
    </source>
</evidence>
<organism evidence="2 3">
    <name type="scientific">Halorussus aquaticus</name>
    <dbReference type="NCBI Taxonomy" id="2953748"/>
    <lineage>
        <taxon>Archaea</taxon>
        <taxon>Methanobacteriati</taxon>
        <taxon>Methanobacteriota</taxon>
        <taxon>Stenosarchaea group</taxon>
        <taxon>Halobacteria</taxon>
        <taxon>Halobacteriales</taxon>
        <taxon>Haladaptataceae</taxon>
        <taxon>Halorussus</taxon>
    </lineage>
</organism>
<keyword evidence="3" id="KW-1185">Reference proteome</keyword>
<dbReference type="RefSeq" id="WP_254267264.1">
    <property type="nucleotide sequence ID" value="NZ_CP100400.1"/>
</dbReference>